<accession>A0AAU9J0Q7</accession>
<proteinExistence type="predicted"/>
<comment type="caution">
    <text evidence="1">The sequence shown here is derived from an EMBL/GenBank/DDBJ whole genome shotgun (WGS) entry which is preliminary data.</text>
</comment>
<reference evidence="1" key="1">
    <citation type="submission" date="2021-09" db="EMBL/GenBank/DDBJ databases">
        <authorList>
            <consortium name="AG Swart"/>
            <person name="Singh M."/>
            <person name="Singh A."/>
            <person name="Seah K."/>
            <person name="Emmerich C."/>
        </authorList>
    </citation>
    <scope>NUCLEOTIDE SEQUENCE</scope>
    <source>
        <strain evidence="1">ATCC30299</strain>
    </source>
</reference>
<evidence type="ECO:0000313" key="1">
    <source>
        <dbReference type="EMBL" id="CAG9314199.1"/>
    </source>
</evidence>
<protein>
    <submittedName>
        <fullName evidence="1">Uncharacterized protein</fullName>
    </submittedName>
</protein>
<organism evidence="1 2">
    <name type="scientific">Blepharisma stoltei</name>
    <dbReference type="NCBI Taxonomy" id="1481888"/>
    <lineage>
        <taxon>Eukaryota</taxon>
        <taxon>Sar</taxon>
        <taxon>Alveolata</taxon>
        <taxon>Ciliophora</taxon>
        <taxon>Postciliodesmatophora</taxon>
        <taxon>Heterotrichea</taxon>
        <taxon>Heterotrichida</taxon>
        <taxon>Blepharismidae</taxon>
        <taxon>Blepharisma</taxon>
    </lineage>
</organism>
<dbReference type="AlphaFoldDB" id="A0AAU9J0Q7"/>
<dbReference type="EMBL" id="CAJZBQ010000011">
    <property type="protein sequence ID" value="CAG9314199.1"/>
    <property type="molecule type" value="Genomic_DNA"/>
</dbReference>
<sequence length="203" mass="24271">MAEIPKTSSQISKLDIPGMSKLRKQLAKIPIEVPDISLKLDHYKKSLDFKSEFLNSHILNSSFSPELIERDKIYTSKAIELQQVIGVEIGKKFRQRYIEELLKHDSEVRDVLSNFDSWELKNTYRRMNRNKLKSKFEVENFRYKTQRLSVDVLRKKAKSEIQKNEREILIKRNDWKENEFVRRNKISEMRDKETSFLTQMESL</sequence>
<dbReference type="Proteomes" id="UP001162131">
    <property type="component" value="Unassembled WGS sequence"/>
</dbReference>
<evidence type="ECO:0000313" key="2">
    <source>
        <dbReference type="Proteomes" id="UP001162131"/>
    </source>
</evidence>
<keyword evidence="2" id="KW-1185">Reference proteome</keyword>
<name>A0AAU9J0Q7_9CILI</name>
<gene>
    <name evidence="1" type="ORF">BSTOLATCC_MIC9995</name>
</gene>